<accession>A0A0L0HDC4</accession>
<feature type="compositionally biased region" description="Basic and acidic residues" evidence="1">
    <location>
        <begin position="84"/>
        <end position="98"/>
    </location>
</feature>
<feature type="region of interest" description="Disordered" evidence="1">
    <location>
        <begin position="227"/>
        <end position="335"/>
    </location>
</feature>
<dbReference type="GeneID" id="27689296"/>
<feature type="compositionally biased region" description="Polar residues" evidence="1">
    <location>
        <begin position="201"/>
        <end position="215"/>
    </location>
</feature>
<dbReference type="PROSITE" id="PS50330">
    <property type="entry name" value="UIM"/>
    <property type="match status" value="1"/>
</dbReference>
<protein>
    <recommendedName>
        <fullName evidence="2">RAD51 interacting motif domain-containing protein</fullName>
    </recommendedName>
</protein>
<feature type="compositionally biased region" description="Polar residues" evidence="1">
    <location>
        <begin position="260"/>
        <end position="277"/>
    </location>
</feature>
<dbReference type="AlphaFoldDB" id="A0A0L0HDC4"/>
<organism evidence="3 4">
    <name type="scientific">Spizellomyces punctatus (strain DAOM BR117)</name>
    <dbReference type="NCBI Taxonomy" id="645134"/>
    <lineage>
        <taxon>Eukaryota</taxon>
        <taxon>Fungi</taxon>
        <taxon>Fungi incertae sedis</taxon>
        <taxon>Chytridiomycota</taxon>
        <taxon>Chytridiomycota incertae sedis</taxon>
        <taxon>Chytridiomycetes</taxon>
        <taxon>Spizellomycetales</taxon>
        <taxon>Spizellomycetaceae</taxon>
        <taxon>Spizellomyces</taxon>
    </lineage>
</organism>
<proteinExistence type="predicted"/>
<dbReference type="Pfam" id="PF15696">
    <property type="entry name" value="RAD51_interact"/>
    <property type="match status" value="1"/>
</dbReference>
<sequence length="364" mass="40182">MPCKSDRKWAFLLRNVNGPKPLETLAGCHEAGGLENAVSPAVSSSGVVIPPKNLTFQTKNKVLMSRPQRTRKAVNYAEVISLDGDEREHPHPSRRKQDSTSTNATKKQKTSAIPEERSSSSEQCRTENKRLSVKERKEQADLQKAIQLSMKDERCGSDNVQVVLPTSRSQPRRQSPKPLSDHANKLMTAGSQREEHHSVKQIESTINGEDSTLRQNMFGSDDYAEADLQNHGTDEDGAEPPSLTGTRDSKSASKRKSSSNRTPSSNLNTYPQSQKQLQSEKRTKRPISTDQHDATGMKAVSTDKEQSPSENSRLATSAITSPVPPPHNASRTAESPIPCINALPLRLGLSKRARVKPLHKYLNK</sequence>
<dbReference type="InterPro" id="IPR003903">
    <property type="entry name" value="UIM_dom"/>
</dbReference>
<evidence type="ECO:0000256" key="1">
    <source>
        <dbReference type="SAM" id="MobiDB-lite"/>
    </source>
</evidence>
<evidence type="ECO:0000313" key="3">
    <source>
        <dbReference type="EMBL" id="KNC99006.1"/>
    </source>
</evidence>
<dbReference type="OrthoDB" id="10367293at2759"/>
<keyword evidence="4" id="KW-1185">Reference proteome</keyword>
<feature type="compositionally biased region" description="Polar residues" evidence="1">
    <location>
        <begin position="308"/>
        <end position="320"/>
    </location>
</feature>
<dbReference type="RefSeq" id="XP_016607046.1">
    <property type="nucleotide sequence ID" value="XM_016754163.1"/>
</dbReference>
<feature type="compositionally biased region" description="Basic and acidic residues" evidence="1">
    <location>
        <begin position="290"/>
        <end position="307"/>
    </location>
</feature>
<dbReference type="InterPro" id="IPR031419">
    <property type="entry name" value="RAD51_interact"/>
</dbReference>
<dbReference type="EMBL" id="KQ257459">
    <property type="protein sequence ID" value="KNC99006.1"/>
    <property type="molecule type" value="Genomic_DNA"/>
</dbReference>
<dbReference type="VEuPathDB" id="FungiDB:SPPG_05956"/>
<feature type="domain" description="RAD51 interacting motif" evidence="2">
    <location>
        <begin position="344"/>
        <end position="361"/>
    </location>
</feature>
<dbReference type="Proteomes" id="UP000053201">
    <property type="component" value="Unassembled WGS sequence"/>
</dbReference>
<feature type="region of interest" description="Disordered" evidence="1">
    <location>
        <begin position="81"/>
        <end position="215"/>
    </location>
</feature>
<name>A0A0L0HDC4_SPIPD</name>
<evidence type="ECO:0000313" key="4">
    <source>
        <dbReference type="Proteomes" id="UP000053201"/>
    </source>
</evidence>
<dbReference type="InParanoid" id="A0A0L0HDC4"/>
<feature type="compositionally biased region" description="Polar residues" evidence="1">
    <location>
        <begin position="158"/>
        <end position="169"/>
    </location>
</feature>
<evidence type="ECO:0000259" key="2">
    <source>
        <dbReference type="Pfam" id="PF15696"/>
    </source>
</evidence>
<feature type="compositionally biased region" description="Basic and acidic residues" evidence="1">
    <location>
        <begin position="114"/>
        <end position="141"/>
    </location>
</feature>
<reference evidence="3 4" key="1">
    <citation type="submission" date="2009-08" db="EMBL/GenBank/DDBJ databases">
        <title>The Genome Sequence of Spizellomyces punctatus strain DAOM BR117.</title>
        <authorList>
            <consortium name="The Broad Institute Genome Sequencing Platform"/>
            <person name="Russ C."/>
            <person name="Cuomo C."/>
            <person name="Shea T."/>
            <person name="Young S.K."/>
            <person name="Zeng Q."/>
            <person name="Koehrsen M."/>
            <person name="Haas B."/>
            <person name="Borodovsky M."/>
            <person name="Guigo R."/>
            <person name="Alvarado L."/>
            <person name="Berlin A."/>
            <person name="Bochicchio J."/>
            <person name="Borenstein D."/>
            <person name="Chapman S."/>
            <person name="Chen Z."/>
            <person name="Engels R."/>
            <person name="Freedman E."/>
            <person name="Gellesch M."/>
            <person name="Goldberg J."/>
            <person name="Griggs A."/>
            <person name="Gujja S."/>
            <person name="Heiman D."/>
            <person name="Hepburn T."/>
            <person name="Howarth C."/>
            <person name="Jen D."/>
            <person name="Larson L."/>
            <person name="Lewis B."/>
            <person name="Mehta T."/>
            <person name="Park D."/>
            <person name="Pearson M."/>
            <person name="Roberts A."/>
            <person name="Saif S."/>
            <person name="Shenoy N."/>
            <person name="Sisk P."/>
            <person name="Stolte C."/>
            <person name="Sykes S."/>
            <person name="Thomson T."/>
            <person name="Walk T."/>
            <person name="White J."/>
            <person name="Yandava C."/>
            <person name="Burger G."/>
            <person name="Gray M.W."/>
            <person name="Holland P.W.H."/>
            <person name="King N."/>
            <person name="Lang F.B.F."/>
            <person name="Roger A.J."/>
            <person name="Ruiz-Trillo I."/>
            <person name="Lander E."/>
            <person name="Nusbaum C."/>
        </authorList>
    </citation>
    <scope>NUCLEOTIDE SEQUENCE [LARGE SCALE GENOMIC DNA]</scope>
    <source>
        <strain evidence="3 4">DAOM BR117</strain>
    </source>
</reference>
<gene>
    <name evidence="3" type="ORF">SPPG_05956</name>
</gene>